<dbReference type="PROSITE" id="PS50188">
    <property type="entry name" value="B302_SPRY"/>
    <property type="match status" value="1"/>
</dbReference>
<dbReference type="Pfam" id="PF13765">
    <property type="entry name" value="PRY"/>
    <property type="match status" value="1"/>
</dbReference>
<accession>A0A8B7BDH6</accession>
<dbReference type="SMART" id="SM00336">
    <property type="entry name" value="BBOX"/>
    <property type="match status" value="1"/>
</dbReference>
<keyword evidence="1 3" id="KW-0479">Metal-binding</keyword>
<dbReference type="InterPro" id="IPR013320">
    <property type="entry name" value="ConA-like_dom_sf"/>
</dbReference>
<dbReference type="InterPro" id="IPR000315">
    <property type="entry name" value="Znf_B-box"/>
</dbReference>
<dbReference type="Gene3D" id="2.60.120.920">
    <property type="match status" value="1"/>
</dbReference>
<dbReference type="Pfam" id="PF00643">
    <property type="entry name" value="zf-B_box"/>
    <property type="match status" value="1"/>
</dbReference>
<dbReference type="InterPro" id="IPR006574">
    <property type="entry name" value="PRY"/>
</dbReference>
<dbReference type="SUPFAM" id="SSF49899">
    <property type="entry name" value="Concanavalin A-like lectins/glucanases"/>
    <property type="match status" value="1"/>
</dbReference>
<organism evidence="4 5">
    <name type="scientific">Orycteropus afer afer</name>
    <dbReference type="NCBI Taxonomy" id="1230840"/>
    <lineage>
        <taxon>Eukaryota</taxon>
        <taxon>Metazoa</taxon>
        <taxon>Chordata</taxon>
        <taxon>Craniata</taxon>
        <taxon>Vertebrata</taxon>
        <taxon>Euteleostomi</taxon>
        <taxon>Mammalia</taxon>
        <taxon>Eutheria</taxon>
        <taxon>Afrotheria</taxon>
        <taxon>Tubulidentata</taxon>
        <taxon>Orycteropodidae</taxon>
        <taxon>Orycteropus</taxon>
    </lineage>
</organism>
<feature type="non-terminal residue" evidence="5">
    <location>
        <position position="1"/>
    </location>
</feature>
<protein>
    <submittedName>
        <fullName evidence="5">Tripartite motif-containing protein 60-like</fullName>
    </submittedName>
</protein>
<evidence type="ECO:0000256" key="2">
    <source>
        <dbReference type="ARBA" id="ARBA00022833"/>
    </source>
</evidence>
<gene>
    <name evidence="5" type="primary">LOC103213626</name>
</gene>
<dbReference type="OrthoDB" id="654191at2759"/>
<keyword evidence="4" id="KW-1185">Reference proteome</keyword>
<dbReference type="InterPro" id="IPR050143">
    <property type="entry name" value="TRIM/RBCC"/>
</dbReference>
<dbReference type="PRINTS" id="PR01407">
    <property type="entry name" value="BUTYPHLNCDUF"/>
</dbReference>
<dbReference type="GO" id="GO:0008270">
    <property type="term" value="F:zinc ion binding"/>
    <property type="evidence" value="ECO:0007669"/>
    <property type="project" value="UniProtKB-KW"/>
</dbReference>
<dbReference type="Proteomes" id="UP000694850">
    <property type="component" value="Unplaced"/>
</dbReference>
<dbReference type="InterPro" id="IPR043136">
    <property type="entry name" value="B30.2/SPRY_sf"/>
</dbReference>
<keyword evidence="2" id="KW-0862">Zinc</keyword>
<keyword evidence="1 3" id="KW-0863">Zinc-finger</keyword>
<evidence type="ECO:0000313" key="4">
    <source>
        <dbReference type="Proteomes" id="UP000694850"/>
    </source>
</evidence>
<dbReference type="PANTHER" id="PTHR24103">
    <property type="entry name" value="E3 UBIQUITIN-PROTEIN LIGASE TRIM"/>
    <property type="match status" value="1"/>
</dbReference>
<evidence type="ECO:0000256" key="3">
    <source>
        <dbReference type="PROSITE-ProRule" id="PRU00024"/>
    </source>
</evidence>
<proteinExistence type="predicted"/>
<dbReference type="GeneID" id="103213626"/>
<dbReference type="RefSeq" id="XP_007957547.2">
    <property type="nucleotide sequence ID" value="XM_007959356.2"/>
</dbReference>
<sequence>CGHNFCRPCIHQCWEDLQDVFPCPVCLHPCLDRNFRRNTQLCHMIDIVKQIPTTKSKRTQKEEKPLCGKHNEVLSLFCEKDLELLCSQCSISSHHSDHHLMTIEEAATNHRQKLKSYIKTLKKQVEDAEKGSEMQASKSFKLWRKVENKKRELNFEYEQLKRLLGKEQDAIFLKLLMEEKDINEKLIENQILLSDHISTLKNLLSEITEKCVQADLELLTDIDSIHNRYKNLKTPVVFSYELKEEHWCLPPQHFGLQKMINIFKVDLTLDLDRAFPNLIISEDRKSVKYGKMKMNLPYNPKRFTGYPAVLSSEGFTVGRHFWQVEVRGTGEWAVGVCKDSFPPNATVSSSAKDGCWQIQHWTDTCGTNDRVKLMQIGIFLDYDLGEVSFYNMNNRSHIYTFTDTFTEKLWAYFSTGHSSNTLTI</sequence>
<feature type="non-terminal residue" evidence="5">
    <location>
        <position position="424"/>
    </location>
</feature>
<name>A0A8B7BDH6_ORYAF</name>
<dbReference type="InterPro" id="IPR001870">
    <property type="entry name" value="B30.2/SPRY"/>
</dbReference>
<dbReference type="SMART" id="SM00589">
    <property type="entry name" value="PRY"/>
    <property type="match status" value="1"/>
</dbReference>
<evidence type="ECO:0000256" key="1">
    <source>
        <dbReference type="ARBA" id="ARBA00022771"/>
    </source>
</evidence>
<reference evidence="5" key="1">
    <citation type="submission" date="2025-08" db="UniProtKB">
        <authorList>
            <consortium name="RefSeq"/>
        </authorList>
    </citation>
    <scope>IDENTIFICATION</scope>
</reference>
<evidence type="ECO:0000313" key="5">
    <source>
        <dbReference type="RefSeq" id="XP_007957547.2"/>
    </source>
</evidence>
<dbReference type="SUPFAM" id="SSF57845">
    <property type="entry name" value="B-box zinc-binding domain"/>
    <property type="match status" value="1"/>
</dbReference>
<dbReference type="Gene3D" id="3.30.160.60">
    <property type="entry name" value="Classic Zinc Finger"/>
    <property type="match status" value="1"/>
</dbReference>
<dbReference type="AlphaFoldDB" id="A0A8B7BDH6"/>
<dbReference type="InterPro" id="IPR003879">
    <property type="entry name" value="Butyrophylin_SPRY"/>
</dbReference>
<dbReference type="PROSITE" id="PS50119">
    <property type="entry name" value="ZF_BBOX"/>
    <property type="match status" value="1"/>
</dbReference>